<sequence>MVSASRGRGRLAANLVLLAAQILSSNALDWGDDANTCDESTINIVSQPELAGYESCRVLSGYNLYIDACFKGPFDLPNVQAIPLLYAGAFGPPLRGQTAEDDGVTSVSMLDLQKTTNRGISFGYLPHLENVSLPKLESIALDLAIAGNPKLRSISLPSLKRVAGGMYIDGPFDNIELPSLISASYLEIKSTGNISCPAIAAKLASVHFTADENDISPGFKCSASGPDNGWDSTEPRHNATEDKGTGNTSKGGSTTGGGSAPSSKTE</sequence>
<protein>
    <submittedName>
        <fullName evidence="1">Uncharacterized protein</fullName>
    </submittedName>
</protein>
<keyword evidence="2" id="KW-1185">Reference proteome</keyword>
<dbReference type="Proteomes" id="UP001148737">
    <property type="component" value="Unassembled WGS sequence"/>
</dbReference>
<proteinExistence type="predicted"/>
<name>A0ACC1R4C2_9HYPO</name>
<evidence type="ECO:0000313" key="1">
    <source>
        <dbReference type="EMBL" id="KAJ3496803.1"/>
    </source>
</evidence>
<accession>A0ACC1R4C2</accession>
<organism evidence="1 2">
    <name type="scientific">Lecanicillium saksenae</name>
    <dbReference type="NCBI Taxonomy" id="468837"/>
    <lineage>
        <taxon>Eukaryota</taxon>
        <taxon>Fungi</taxon>
        <taxon>Dikarya</taxon>
        <taxon>Ascomycota</taxon>
        <taxon>Pezizomycotina</taxon>
        <taxon>Sordariomycetes</taxon>
        <taxon>Hypocreomycetidae</taxon>
        <taxon>Hypocreales</taxon>
        <taxon>Cordycipitaceae</taxon>
        <taxon>Lecanicillium</taxon>
    </lineage>
</organism>
<comment type="caution">
    <text evidence="1">The sequence shown here is derived from an EMBL/GenBank/DDBJ whole genome shotgun (WGS) entry which is preliminary data.</text>
</comment>
<reference evidence="1" key="1">
    <citation type="submission" date="2022-07" db="EMBL/GenBank/DDBJ databases">
        <title>Genome Sequence of Lecanicillium saksenae.</title>
        <authorList>
            <person name="Buettner E."/>
        </authorList>
    </citation>
    <scope>NUCLEOTIDE SEQUENCE</scope>
    <source>
        <strain evidence="1">VT-O1</strain>
    </source>
</reference>
<evidence type="ECO:0000313" key="2">
    <source>
        <dbReference type="Proteomes" id="UP001148737"/>
    </source>
</evidence>
<dbReference type="EMBL" id="JANAKD010000159">
    <property type="protein sequence ID" value="KAJ3496803.1"/>
    <property type="molecule type" value="Genomic_DNA"/>
</dbReference>
<gene>
    <name evidence="1" type="ORF">NLG97_g2383</name>
</gene>